<proteinExistence type="predicted"/>
<organism evidence="1 2">
    <name type="scientific">Candidatus Sulfotelmatobacter kueseliae</name>
    <dbReference type="NCBI Taxonomy" id="2042962"/>
    <lineage>
        <taxon>Bacteria</taxon>
        <taxon>Pseudomonadati</taxon>
        <taxon>Acidobacteriota</taxon>
        <taxon>Terriglobia</taxon>
        <taxon>Terriglobales</taxon>
        <taxon>Candidatus Korobacteraceae</taxon>
        <taxon>Candidatus Sulfotelmatobacter</taxon>
    </lineage>
</organism>
<gene>
    <name evidence="1" type="ORF">SBA1_170052</name>
</gene>
<protein>
    <submittedName>
        <fullName evidence="1">Uncharacterized protein</fullName>
    </submittedName>
</protein>
<accession>A0A2U3KBF1</accession>
<name>A0A2U3KBF1_9BACT</name>
<dbReference type="AlphaFoldDB" id="A0A2U3KBF1"/>
<reference evidence="2" key="1">
    <citation type="submission" date="2018-02" db="EMBL/GenBank/DDBJ databases">
        <authorList>
            <person name="Hausmann B."/>
        </authorList>
    </citation>
    <scope>NUCLEOTIDE SEQUENCE [LARGE SCALE GENOMIC DNA]</scope>
    <source>
        <strain evidence="2">Peat soil MAG SbA1</strain>
    </source>
</reference>
<sequence>MLEEESPQQKAIRLLNRQLGELQTVRSLNHKCPDFKAWRDTTRGILEMFLGPESHHTARFRDTRFFGPTRIIPYGVYVPGDYVSKEDLHGFRTGCETADATLRAAIRYVEDFGVYVEQPKPVTARRGGGRASGMSQNFHGPVNLNQAIATGSAIQRIGHVGNKTGTDLKEMLYLLQQSQDLTPRQLKEGAADIEALAAEVEKPEDERNWRSVLECGQRVLELAGKAVDLGAKLGLHLPAVAGLVDKAKHCLK</sequence>
<dbReference type="EMBL" id="OMOD01000079">
    <property type="protein sequence ID" value="SPF36928.1"/>
    <property type="molecule type" value="Genomic_DNA"/>
</dbReference>
<evidence type="ECO:0000313" key="2">
    <source>
        <dbReference type="Proteomes" id="UP000238701"/>
    </source>
</evidence>
<evidence type="ECO:0000313" key="1">
    <source>
        <dbReference type="EMBL" id="SPF36928.1"/>
    </source>
</evidence>
<dbReference type="Proteomes" id="UP000238701">
    <property type="component" value="Unassembled WGS sequence"/>
</dbReference>